<dbReference type="EMBL" id="GL379892">
    <property type="protein sequence ID" value="EGT31968.1"/>
    <property type="molecule type" value="Genomic_DNA"/>
</dbReference>
<evidence type="ECO:0000313" key="2">
    <source>
        <dbReference type="EMBL" id="EGT31968.1"/>
    </source>
</evidence>
<protein>
    <submittedName>
        <fullName evidence="2">Uncharacterized protein</fullName>
    </submittedName>
</protein>
<evidence type="ECO:0000313" key="3">
    <source>
        <dbReference type="Proteomes" id="UP000008068"/>
    </source>
</evidence>
<proteinExistence type="predicted"/>
<sequence>MKRGIISLALLLMVLQNSLIVWNLILKKRSLTVSKTSAGITIKSGTRSPGNRPSGQQPTSGGMDDSSQLPTDPENVTHATLLLEISKAKDTSNGLPPPVLVNVKRPAPPVPKNPKNRIFWDIDENKTTGPSSGTYRELKTFQTPTRRPISMDDVSSQPGNLLPRPPRTRPYTFVDPSTVEWPESSTTTQKVQKPEQGKKKSVRLNQFYCFQIFFQLVLQFWSRKDKKDKKVDIPKPKSEAEELEIVWMKKK</sequence>
<dbReference type="HOGENOM" id="CLU_1107903_0_0_1"/>
<evidence type="ECO:0000256" key="1">
    <source>
        <dbReference type="SAM" id="MobiDB-lite"/>
    </source>
</evidence>
<organism evidence="3">
    <name type="scientific">Caenorhabditis brenneri</name>
    <name type="common">Nematode worm</name>
    <dbReference type="NCBI Taxonomy" id="135651"/>
    <lineage>
        <taxon>Eukaryota</taxon>
        <taxon>Metazoa</taxon>
        <taxon>Ecdysozoa</taxon>
        <taxon>Nematoda</taxon>
        <taxon>Chromadorea</taxon>
        <taxon>Rhabditida</taxon>
        <taxon>Rhabditina</taxon>
        <taxon>Rhabditomorpha</taxon>
        <taxon>Rhabditoidea</taxon>
        <taxon>Rhabditidae</taxon>
        <taxon>Peloderinae</taxon>
        <taxon>Caenorhabditis</taxon>
    </lineage>
</organism>
<keyword evidence="3" id="KW-1185">Reference proteome</keyword>
<dbReference type="Proteomes" id="UP000008068">
    <property type="component" value="Unassembled WGS sequence"/>
</dbReference>
<dbReference type="InParanoid" id="G0NIR0"/>
<feature type="region of interest" description="Disordered" evidence="1">
    <location>
        <begin position="142"/>
        <end position="198"/>
    </location>
</feature>
<feature type="compositionally biased region" description="Polar residues" evidence="1">
    <location>
        <begin position="41"/>
        <end position="70"/>
    </location>
</feature>
<name>G0NIR0_CAEBE</name>
<gene>
    <name evidence="2" type="ORF">CAEBREN_17970</name>
</gene>
<feature type="region of interest" description="Disordered" evidence="1">
    <location>
        <begin position="41"/>
        <end position="73"/>
    </location>
</feature>
<dbReference type="AlphaFoldDB" id="G0NIR0"/>
<reference evidence="3" key="1">
    <citation type="submission" date="2011-07" db="EMBL/GenBank/DDBJ databases">
        <authorList>
            <consortium name="Caenorhabditis brenneri Sequencing and Analysis Consortium"/>
            <person name="Wilson R.K."/>
        </authorList>
    </citation>
    <scope>NUCLEOTIDE SEQUENCE [LARGE SCALE GENOMIC DNA]</scope>
    <source>
        <strain evidence="3">PB2801</strain>
    </source>
</reference>
<feature type="region of interest" description="Disordered" evidence="1">
    <location>
        <begin position="96"/>
        <end position="117"/>
    </location>
</feature>
<accession>G0NIR0</accession>